<dbReference type="PANTHER" id="PTHR24223">
    <property type="entry name" value="ATP-BINDING CASSETTE SUB-FAMILY C"/>
    <property type="match status" value="1"/>
</dbReference>
<gene>
    <name evidence="13" type="ORF">Moror_12724</name>
</gene>
<evidence type="ECO:0000256" key="10">
    <source>
        <dbReference type="SAM" id="Phobius"/>
    </source>
</evidence>
<dbReference type="GO" id="GO:0140359">
    <property type="term" value="F:ABC-type transporter activity"/>
    <property type="evidence" value="ECO:0007669"/>
    <property type="project" value="InterPro"/>
</dbReference>
<evidence type="ECO:0000313" key="13">
    <source>
        <dbReference type="EMBL" id="ESK95538.1"/>
    </source>
</evidence>
<keyword evidence="5" id="KW-0547">Nucleotide-binding</keyword>
<keyword evidence="6 13" id="KW-0067">ATP-binding</keyword>
<feature type="domain" description="ABC transporter" evidence="11">
    <location>
        <begin position="1231"/>
        <end position="1484"/>
    </location>
</feature>
<dbReference type="CDD" id="cd03244">
    <property type="entry name" value="ABCC_MRP_domain2"/>
    <property type="match status" value="1"/>
</dbReference>
<dbReference type="PROSITE" id="PS50929">
    <property type="entry name" value="ABC_TM1F"/>
    <property type="match status" value="2"/>
</dbReference>
<sequence>MIIESFFANTLLIPPYIAFLSLALILFHWTVKGLGQYLPGRISRENSQNPVLDGVEREPTLVARVTSERVIQFCWLLRTIGCLVLVGLSLATRWSLAQTADPEGYGAPETALVFCFLYTTFLSLLPFIQKEDNTLIALHRNALLLVTLAVYVYRDVLPLLTFAHEIADKHEGVLLWAKVAALVLVSVAIPLFTPRRDMLSVRKEPNPEQQASLASLLTYTFLDSVIFFAYRSPKFTHGDLPPLADYDAAQHLKSQSFKNLDVFSGAKRKHVFFGLIKTFRWDYASLVLISIVEILGSFAAPISINRLLKYERNPSEIPTVANSRRSYIETGGDSATIQPWVWIVLGFIGPLCTSMATNRYEFTASRLSVRTEAIFTQIIFEHSLRIRPQTDDKTAKDGKAEAPTDKTSNSLMGKLNNLVTTDLANVIAARDFLKVFVQMPIRVVLCIFFLYEVLGWSAFVGLAVIVACLPIPSLVGRAIHSYQREKMKRTDARVARVVEALNLMRMVKLLGWERNMQKEINEKRIEEMKWTWKLTHLCDITVIMKQELSASKVFSTVTVMDMFRRQLWDIFNSVTAAITGKVSLDRINDFLHNTEVLDAYSRGSEYEESALYRDEIGFQKAKFTWGTERSAESSDRNFVLDITDHVVFKEKAINLIIGPTGAGKTSILMALLGEMHFQSATSPGSWFNLPRKNGVAYAAQESWIQNDTIKANILFGNPFDEERYTKVIHQCCLEHDLNLFEAGDDTEVGEMGVTLSGGQRARVTLARAIYSNAEILLLDDVFASLDSHTAKWIVNKCFQGDLVKGRTVLLVTHNLALTAPLADYVVSVDLEGRVTAEQTSIDKNAHLQEEIKKDEDHLQKADDEKLLAGSPAEEKRQKNGKLIVDEEKEDGRVRWSTVAMYFRSLTGNYPFLYYTCFFVPMVLSNASVIMQTWYLGYWSSEYENHHPSEVNVFFHLGIYGCIALSSIFWHILCRLVTQRGALRGSRLIHAQLMESIFGSTLRWLDTTPRSRIITRATQDINAIDGPLFTHVFMLWNFISFIVIQLGAVVVYSPWFILPGIVLTVIGTWLSTVYMKAQISIKREMSNARSPVLAHYGAAISGLPSIRAYGAQGHFIRESLVRIDHYSRTARTFHSLTRWIGLRMDFSGSLFATALAIYLLYIKHQNAAATGFSLNMAAGFSAIILYGVQSVNTMEVQSNSLERIQQYLRIEQEPKLTQQGEPPAGWPASGSLRVENLSARYFKDGVEVLRDLSFEVKSGERIGVVGRTGAGKVGRDLLLTDFDLVGFQSSLTLALLRGIPTTGEVYYDGLPTSSVNLDALRSGITIIPQVPELFSGTLRQNLDPFEEYDDVTLNDALRAAGLQSLQSESDENRLTLDTTVASGGSNMSVGQRQILALARAIVRGSKLLILDEATSAIDYKTDAVIQQTLRNELGKDVTLITVAHRLQTIMDSDKIMVLEDGKIVEFDTPRALVEKESKLRTLIQESDDRDVLLAMVK</sequence>
<dbReference type="GO" id="GO:0016887">
    <property type="term" value="F:ATP hydrolysis activity"/>
    <property type="evidence" value="ECO:0007669"/>
    <property type="project" value="InterPro"/>
</dbReference>
<comment type="caution">
    <text evidence="13">The sequence shown here is derived from an EMBL/GenBank/DDBJ whole genome shotgun (WGS) entry which is preliminary data.</text>
</comment>
<dbReference type="Pfam" id="PF00005">
    <property type="entry name" value="ABC_tran"/>
    <property type="match status" value="2"/>
</dbReference>
<evidence type="ECO:0000256" key="3">
    <source>
        <dbReference type="ARBA" id="ARBA00022692"/>
    </source>
</evidence>
<feature type="transmembrane region" description="Helical" evidence="10">
    <location>
        <begin position="1027"/>
        <end position="1049"/>
    </location>
</feature>
<dbReference type="InterPro" id="IPR011527">
    <property type="entry name" value="ABC1_TM_dom"/>
</dbReference>
<dbReference type="CDD" id="cd03250">
    <property type="entry name" value="ABCC_MRP_domain1"/>
    <property type="match status" value="1"/>
</dbReference>
<dbReference type="CDD" id="cd18596">
    <property type="entry name" value="ABC_6TM_VMR1_D1_like"/>
    <property type="match status" value="1"/>
</dbReference>
<feature type="transmembrane region" description="Helical" evidence="10">
    <location>
        <begin position="953"/>
        <end position="976"/>
    </location>
</feature>
<evidence type="ECO:0000313" key="14">
    <source>
        <dbReference type="Proteomes" id="UP000017559"/>
    </source>
</evidence>
<keyword evidence="14" id="KW-1185">Reference proteome</keyword>
<dbReference type="InterPro" id="IPR017871">
    <property type="entry name" value="ABC_transporter-like_CS"/>
</dbReference>
<dbReference type="GO" id="GO:0016020">
    <property type="term" value="C:membrane"/>
    <property type="evidence" value="ECO:0007669"/>
    <property type="project" value="UniProtKB-SubCell"/>
</dbReference>
<feature type="domain" description="ABC transmembrane type-1" evidence="12">
    <location>
        <begin position="284"/>
        <end position="537"/>
    </location>
</feature>
<feature type="transmembrane region" description="Helical" evidence="10">
    <location>
        <begin position="432"/>
        <end position="451"/>
    </location>
</feature>
<organism evidence="13 14">
    <name type="scientific">Moniliophthora roreri (strain MCA 2997)</name>
    <name type="common">Cocoa frosty pod rot fungus</name>
    <name type="synonym">Crinipellis roreri</name>
    <dbReference type="NCBI Taxonomy" id="1381753"/>
    <lineage>
        <taxon>Eukaryota</taxon>
        <taxon>Fungi</taxon>
        <taxon>Dikarya</taxon>
        <taxon>Basidiomycota</taxon>
        <taxon>Agaricomycotina</taxon>
        <taxon>Agaricomycetes</taxon>
        <taxon>Agaricomycetidae</taxon>
        <taxon>Agaricales</taxon>
        <taxon>Marasmiineae</taxon>
        <taxon>Marasmiaceae</taxon>
        <taxon>Moniliophthora</taxon>
    </lineage>
</organism>
<feature type="transmembrane region" description="Helical" evidence="10">
    <location>
        <begin position="12"/>
        <end position="31"/>
    </location>
</feature>
<evidence type="ECO:0000256" key="1">
    <source>
        <dbReference type="ARBA" id="ARBA00004141"/>
    </source>
</evidence>
<feature type="transmembrane region" description="Helical" evidence="10">
    <location>
        <begin position="213"/>
        <end position="230"/>
    </location>
</feature>
<dbReference type="CDD" id="cd18604">
    <property type="entry name" value="ABC_6TM_VMR1_D2_like"/>
    <property type="match status" value="1"/>
</dbReference>
<feature type="transmembrane region" description="Helical" evidence="10">
    <location>
        <begin position="911"/>
        <end position="933"/>
    </location>
</feature>
<name>V2X8L8_MONRO</name>
<dbReference type="FunFam" id="1.20.1560.10:FF:000013">
    <property type="entry name" value="ABC transporter C family member 2"/>
    <property type="match status" value="1"/>
</dbReference>
<dbReference type="FunFam" id="3.40.50.300:FF:000163">
    <property type="entry name" value="Multidrug resistance-associated protein member 4"/>
    <property type="match status" value="1"/>
</dbReference>
<dbReference type="HOGENOM" id="CLU_000604_27_6_1"/>
<keyword evidence="8 10" id="KW-0472">Membrane</keyword>
<feature type="transmembrane region" description="Helical" evidence="10">
    <location>
        <begin position="1166"/>
        <end position="1187"/>
    </location>
</feature>
<evidence type="ECO:0000256" key="6">
    <source>
        <dbReference type="ARBA" id="ARBA00022840"/>
    </source>
</evidence>
<dbReference type="SMART" id="SM00382">
    <property type="entry name" value="AAA"/>
    <property type="match status" value="2"/>
</dbReference>
<dbReference type="Pfam" id="PF00664">
    <property type="entry name" value="ABC_membrane"/>
    <property type="match status" value="2"/>
</dbReference>
<dbReference type="SUPFAM" id="SSF90123">
    <property type="entry name" value="ABC transporter transmembrane region"/>
    <property type="match status" value="2"/>
</dbReference>
<feature type="transmembrane region" description="Helical" evidence="10">
    <location>
        <begin position="73"/>
        <end position="91"/>
    </location>
</feature>
<dbReference type="InterPro" id="IPR036640">
    <property type="entry name" value="ABC1_TM_sf"/>
</dbReference>
<evidence type="ECO:0000256" key="9">
    <source>
        <dbReference type="SAM" id="MobiDB-lite"/>
    </source>
</evidence>
<dbReference type="KEGG" id="mrr:Moror_12724"/>
<dbReference type="PROSITE" id="PS00211">
    <property type="entry name" value="ABC_TRANSPORTER_1"/>
    <property type="match status" value="1"/>
</dbReference>
<feature type="transmembrane region" description="Helical" evidence="10">
    <location>
        <begin position="283"/>
        <end position="304"/>
    </location>
</feature>
<evidence type="ECO:0000256" key="4">
    <source>
        <dbReference type="ARBA" id="ARBA00022737"/>
    </source>
</evidence>
<feature type="region of interest" description="Disordered" evidence="9">
    <location>
        <begin position="863"/>
        <end position="883"/>
    </location>
</feature>
<feature type="transmembrane region" description="Helical" evidence="10">
    <location>
        <begin position="1055"/>
        <end position="1074"/>
    </location>
</feature>
<dbReference type="EMBL" id="AWSO01000075">
    <property type="protein sequence ID" value="ESK95538.1"/>
    <property type="molecule type" value="Genomic_DNA"/>
</dbReference>
<protein>
    <submittedName>
        <fullName evidence="13">Atp-binding cassette transporter</fullName>
    </submittedName>
</protein>
<feature type="domain" description="ABC transporter" evidence="11">
    <location>
        <begin position="616"/>
        <end position="869"/>
    </location>
</feature>
<dbReference type="PROSITE" id="PS50893">
    <property type="entry name" value="ABC_TRANSPORTER_2"/>
    <property type="match status" value="2"/>
</dbReference>
<keyword evidence="7 10" id="KW-1133">Transmembrane helix</keyword>
<evidence type="ECO:0000256" key="8">
    <source>
        <dbReference type="ARBA" id="ARBA00023136"/>
    </source>
</evidence>
<dbReference type="GO" id="GO:0005524">
    <property type="term" value="F:ATP binding"/>
    <property type="evidence" value="ECO:0007669"/>
    <property type="project" value="UniProtKB-KW"/>
</dbReference>
<dbReference type="SUPFAM" id="SSF52540">
    <property type="entry name" value="P-loop containing nucleoside triphosphate hydrolases"/>
    <property type="match status" value="2"/>
</dbReference>
<comment type="subcellular location">
    <subcellularLocation>
        <location evidence="1">Membrane</location>
        <topology evidence="1">Multi-pass membrane protein</topology>
    </subcellularLocation>
</comment>
<keyword evidence="4" id="KW-0677">Repeat</keyword>
<feature type="transmembrane region" description="Helical" evidence="10">
    <location>
        <begin position="173"/>
        <end position="192"/>
    </location>
</feature>
<keyword evidence="2" id="KW-0813">Transport</keyword>
<dbReference type="Proteomes" id="UP000017559">
    <property type="component" value="Unassembled WGS sequence"/>
</dbReference>
<dbReference type="PANTHER" id="PTHR24223:SF356">
    <property type="entry name" value="ATP-BINDING CASSETTE TRANSPORTER ABC4"/>
    <property type="match status" value="1"/>
</dbReference>
<dbReference type="OrthoDB" id="6500128at2759"/>
<dbReference type="Gene3D" id="1.20.1560.10">
    <property type="entry name" value="ABC transporter type 1, transmembrane domain"/>
    <property type="match status" value="2"/>
</dbReference>
<feature type="transmembrane region" description="Helical" evidence="10">
    <location>
        <begin position="135"/>
        <end position="153"/>
    </location>
</feature>
<evidence type="ECO:0000259" key="11">
    <source>
        <dbReference type="PROSITE" id="PS50893"/>
    </source>
</evidence>
<feature type="transmembrane region" description="Helical" evidence="10">
    <location>
        <begin position="111"/>
        <end position="128"/>
    </location>
</feature>
<dbReference type="InterPro" id="IPR027417">
    <property type="entry name" value="P-loop_NTPase"/>
</dbReference>
<dbReference type="InterPro" id="IPR003439">
    <property type="entry name" value="ABC_transporter-like_ATP-bd"/>
</dbReference>
<proteinExistence type="predicted"/>
<dbReference type="InterPro" id="IPR003593">
    <property type="entry name" value="AAA+_ATPase"/>
</dbReference>
<evidence type="ECO:0000256" key="7">
    <source>
        <dbReference type="ARBA" id="ARBA00022989"/>
    </source>
</evidence>
<feature type="transmembrane region" description="Helical" evidence="10">
    <location>
        <begin position="1139"/>
        <end position="1160"/>
    </location>
</feature>
<evidence type="ECO:0000259" key="12">
    <source>
        <dbReference type="PROSITE" id="PS50929"/>
    </source>
</evidence>
<dbReference type="Gene3D" id="3.40.50.300">
    <property type="entry name" value="P-loop containing nucleotide triphosphate hydrolases"/>
    <property type="match status" value="2"/>
</dbReference>
<dbReference type="InterPro" id="IPR050173">
    <property type="entry name" value="ABC_transporter_C-like"/>
</dbReference>
<evidence type="ECO:0000256" key="2">
    <source>
        <dbReference type="ARBA" id="ARBA00022448"/>
    </source>
</evidence>
<evidence type="ECO:0000256" key="5">
    <source>
        <dbReference type="ARBA" id="ARBA00022741"/>
    </source>
</evidence>
<keyword evidence="3 10" id="KW-0812">Transmembrane</keyword>
<feature type="domain" description="ABC transmembrane type-1" evidence="12">
    <location>
        <begin position="921"/>
        <end position="1202"/>
    </location>
</feature>
<feature type="transmembrane region" description="Helical" evidence="10">
    <location>
        <begin position="457"/>
        <end position="479"/>
    </location>
</feature>
<reference evidence="13 14" key="1">
    <citation type="journal article" date="2014" name="BMC Genomics">
        <title>Genome and secretome analysis of the hemibiotrophic fungal pathogen, Moniliophthora roreri, which causes frosty pod rot disease of cacao: mechanisms of the biotrophic and necrotrophic phases.</title>
        <authorList>
            <person name="Meinhardt L.W."/>
            <person name="Costa G.G.L."/>
            <person name="Thomazella D.P.T."/>
            <person name="Teixeira P.J.P.L."/>
            <person name="Carazzolle M.F."/>
            <person name="Schuster S.C."/>
            <person name="Carlson J.E."/>
            <person name="Guiltinan M.J."/>
            <person name="Mieczkowski P."/>
            <person name="Farmer A."/>
            <person name="Ramaraj T."/>
            <person name="Crozier J."/>
            <person name="Davis R.E."/>
            <person name="Shao J."/>
            <person name="Melnick R.L."/>
            <person name="Pereira G.A.G."/>
            <person name="Bailey B.A."/>
        </authorList>
    </citation>
    <scope>NUCLEOTIDE SEQUENCE [LARGE SCALE GENOMIC DNA]</scope>
    <source>
        <strain evidence="13 14">MCA 2997</strain>
    </source>
</reference>
<accession>V2X8L8</accession>